<feature type="short sequence motif" description="DGA/G" evidence="5">
    <location>
        <begin position="473"/>
        <end position="475"/>
    </location>
</feature>
<evidence type="ECO:0000256" key="3">
    <source>
        <dbReference type="ARBA" id="ARBA00022963"/>
    </source>
</evidence>
<dbReference type="GO" id="GO:0016042">
    <property type="term" value="P:lipid catabolic process"/>
    <property type="evidence" value="ECO:0007669"/>
    <property type="project" value="UniProtKB-UniRule"/>
</dbReference>
<dbReference type="InterPro" id="IPR016035">
    <property type="entry name" value="Acyl_Trfase/lysoPLipase"/>
</dbReference>
<evidence type="ECO:0000259" key="7">
    <source>
        <dbReference type="PROSITE" id="PS51635"/>
    </source>
</evidence>
<evidence type="ECO:0000313" key="9">
    <source>
        <dbReference type="Proteomes" id="UP000318405"/>
    </source>
</evidence>
<evidence type="ECO:0000259" key="6">
    <source>
        <dbReference type="PROSITE" id="PS50042"/>
    </source>
</evidence>
<dbReference type="Pfam" id="PF01734">
    <property type="entry name" value="Patatin"/>
    <property type="match status" value="1"/>
</dbReference>
<protein>
    <submittedName>
        <fullName evidence="8">Cyclic nucleotide-binding domain-containing protein</fullName>
    </submittedName>
</protein>
<dbReference type="CDD" id="cd00038">
    <property type="entry name" value="CAP_ED"/>
    <property type="match status" value="1"/>
</dbReference>
<comment type="caution">
    <text evidence="8">The sequence shown here is derived from an EMBL/GenBank/DDBJ whole genome shotgun (WGS) entry which is preliminary data.</text>
</comment>
<keyword evidence="2 5" id="KW-0378">Hydrolase</keyword>
<dbReference type="CDD" id="cd07205">
    <property type="entry name" value="Pat_PNPLA6_PNPLA7_NTE1_like"/>
    <property type="match status" value="1"/>
</dbReference>
<dbReference type="InterPro" id="IPR018490">
    <property type="entry name" value="cNMP-bd_dom_sf"/>
</dbReference>
<dbReference type="PROSITE" id="PS50042">
    <property type="entry name" value="CNMP_BINDING_3"/>
    <property type="match status" value="1"/>
</dbReference>
<feature type="active site" description="Proton acceptor" evidence="5">
    <location>
        <position position="473"/>
    </location>
</feature>
<dbReference type="Proteomes" id="UP000318405">
    <property type="component" value="Unassembled WGS sequence"/>
</dbReference>
<dbReference type="InterPro" id="IPR000595">
    <property type="entry name" value="cNMP-bd_dom"/>
</dbReference>
<dbReference type="InterPro" id="IPR050301">
    <property type="entry name" value="NTE"/>
</dbReference>
<dbReference type="AlphaFoldDB" id="A0A556AQC4"/>
<gene>
    <name evidence="8" type="ORF">FOZ76_11590</name>
</gene>
<dbReference type="RefSeq" id="WP_143948408.1">
    <property type="nucleotide sequence ID" value="NZ_BAABMB010000007.1"/>
</dbReference>
<dbReference type="InterPro" id="IPR014710">
    <property type="entry name" value="RmlC-like_jellyroll"/>
</dbReference>
<dbReference type="OrthoDB" id="5290098at2"/>
<keyword evidence="3 5" id="KW-0442">Lipid degradation</keyword>
<dbReference type="SUPFAM" id="SSF51206">
    <property type="entry name" value="cAMP-binding domain-like"/>
    <property type="match status" value="1"/>
</dbReference>
<proteinExistence type="inferred from homology"/>
<dbReference type="InterPro" id="IPR002641">
    <property type="entry name" value="PNPLA_dom"/>
</dbReference>
<dbReference type="SUPFAM" id="SSF52151">
    <property type="entry name" value="FabD/lysophospholipase-like"/>
    <property type="match status" value="1"/>
</dbReference>
<feature type="short sequence motif" description="GXSXG" evidence="5">
    <location>
        <begin position="357"/>
        <end position="361"/>
    </location>
</feature>
<dbReference type="PROSITE" id="PS51635">
    <property type="entry name" value="PNPLA"/>
    <property type="match status" value="1"/>
</dbReference>
<feature type="domain" description="PNPLA" evidence="7">
    <location>
        <begin position="326"/>
        <end position="486"/>
    </location>
</feature>
<dbReference type="Gene3D" id="2.60.120.10">
    <property type="entry name" value="Jelly Rolls"/>
    <property type="match status" value="1"/>
</dbReference>
<dbReference type="InterPro" id="IPR001423">
    <property type="entry name" value="LysoPLipase_patatin_CS"/>
</dbReference>
<keyword evidence="9" id="KW-1185">Reference proteome</keyword>
<dbReference type="Gene3D" id="3.40.1090.10">
    <property type="entry name" value="Cytosolic phospholipase A2 catalytic domain"/>
    <property type="match status" value="2"/>
</dbReference>
<accession>A0A556AQC4</accession>
<dbReference type="EMBL" id="VLTJ01000022">
    <property type="protein sequence ID" value="TSH95096.1"/>
    <property type="molecule type" value="Genomic_DNA"/>
</dbReference>
<sequence length="607" mass="65903">MADKKLVIRGGTRPVGEAERPQVLRWLAFLEVFEDVPEQELALLLDGAEWASFERGQLALDGRSAVRAVCILRSGSLSTELAWTPGGLGAMARIEPGDLIGALGALCGVPPLVRATAARDSVVLRIPERAFVRFLESSHQGLLRVTRHVNRWLMRGLRAGAAKRECSVIAFVAASQGMDLEPLVRGMAGYLAEQRLAVELVTPADRPARSETLSAMEAVSDVVFLVTSPSDPEWTGMAIANCDRVVILQEPAAAALPEPDIMALCGPGQRPTIDLVLVHPADAGSAQMPAHWVGREDIDAHLHIRAGNPADGDFLARFLVGRAVGMVFAGGGARGFAHLGVVKAFQEAGIPIDMTGGTSMGAIIGAGIACKWSIEHLLERLHQLFAMSSPMRDYTLPLISIVRGRLVAKRLESAFGDLDIERMWRPFFCVSSDLTMGRAHVHRVGRLWRALRASSALPGILPPVIANGHVLVDGAITNNFPVDVMRDMERGCVVGSNVRVDSRFISAMENIESMSTWRLMRDMRSGPVNIFSVMSRTATISSMHQTQHSCRMVDYLVESVSDDVSLLDWKSLHRVVERSYQSTARMLERDGVSYASLLNGNLCKSAA</sequence>
<dbReference type="PROSITE" id="PS01237">
    <property type="entry name" value="UPF0028"/>
    <property type="match status" value="1"/>
</dbReference>
<feature type="domain" description="Cyclic nucleotide-binding" evidence="6">
    <location>
        <begin position="32"/>
        <end position="135"/>
    </location>
</feature>
<dbReference type="GO" id="GO:0004622">
    <property type="term" value="F:phosphatidylcholine lysophospholipase activity"/>
    <property type="evidence" value="ECO:0007669"/>
    <property type="project" value="InterPro"/>
</dbReference>
<feature type="short sequence motif" description="GXGXXG" evidence="5">
    <location>
        <begin position="330"/>
        <end position="335"/>
    </location>
</feature>
<dbReference type="Pfam" id="PF00027">
    <property type="entry name" value="cNMP_binding"/>
    <property type="match status" value="1"/>
</dbReference>
<evidence type="ECO:0000256" key="1">
    <source>
        <dbReference type="ARBA" id="ARBA00006636"/>
    </source>
</evidence>
<evidence type="ECO:0000256" key="4">
    <source>
        <dbReference type="ARBA" id="ARBA00023098"/>
    </source>
</evidence>
<feature type="active site" description="Nucleophile" evidence="5">
    <location>
        <position position="359"/>
    </location>
</feature>
<dbReference type="PANTHER" id="PTHR14226:SF29">
    <property type="entry name" value="NEUROPATHY TARGET ESTERASE SWS"/>
    <property type="match status" value="1"/>
</dbReference>
<evidence type="ECO:0000256" key="2">
    <source>
        <dbReference type="ARBA" id="ARBA00022801"/>
    </source>
</evidence>
<comment type="similarity">
    <text evidence="1">Belongs to the NTE family.</text>
</comment>
<keyword evidence="4 5" id="KW-0443">Lipid metabolism</keyword>
<evidence type="ECO:0000256" key="5">
    <source>
        <dbReference type="PROSITE-ProRule" id="PRU01161"/>
    </source>
</evidence>
<dbReference type="PANTHER" id="PTHR14226">
    <property type="entry name" value="NEUROPATHY TARGET ESTERASE/SWISS CHEESE D.MELANOGASTER"/>
    <property type="match status" value="1"/>
</dbReference>
<evidence type="ECO:0000313" key="8">
    <source>
        <dbReference type="EMBL" id="TSH95096.1"/>
    </source>
</evidence>
<dbReference type="GO" id="GO:0046470">
    <property type="term" value="P:phosphatidylcholine metabolic process"/>
    <property type="evidence" value="ECO:0007669"/>
    <property type="project" value="InterPro"/>
</dbReference>
<reference evidence="8 9" key="1">
    <citation type="submission" date="2019-07" db="EMBL/GenBank/DDBJ databases">
        <title>Qingshengfaniella alkalisoli gen. nov., sp. nov., isolated from saline soil.</title>
        <authorList>
            <person name="Xu L."/>
            <person name="Huang X.-X."/>
            <person name="Sun J.-Q."/>
        </authorList>
    </citation>
    <scope>NUCLEOTIDE SEQUENCE [LARGE SCALE GENOMIC DNA]</scope>
    <source>
        <strain evidence="8 9">DSM 27279</strain>
    </source>
</reference>
<organism evidence="8 9">
    <name type="scientific">Verticiella sediminum</name>
    <dbReference type="NCBI Taxonomy" id="1247510"/>
    <lineage>
        <taxon>Bacteria</taxon>
        <taxon>Pseudomonadati</taxon>
        <taxon>Pseudomonadota</taxon>
        <taxon>Betaproteobacteria</taxon>
        <taxon>Burkholderiales</taxon>
        <taxon>Alcaligenaceae</taxon>
        <taxon>Verticiella</taxon>
    </lineage>
</organism>
<name>A0A556AQC4_9BURK</name>